<comment type="caution">
    <text evidence="1">The sequence shown here is derived from an EMBL/GenBank/DDBJ whole genome shotgun (WGS) entry which is preliminary data.</text>
</comment>
<protein>
    <submittedName>
        <fullName evidence="1">Uncharacterized protein</fullName>
    </submittedName>
</protein>
<dbReference type="EMBL" id="JAPOHD010000005">
    <property type="protein sequence ID" value="MCY1719134.1"/>
    <property type="molecule type" value="Genomic_DNA"/>
</dbReference>
<dbReference type="AlphaFoldDB" id="A0A9X3F233"/>
<gene>
    <name evidence="1" type="ORF">OU798_02190</name>
</gene>
<organism evidence="1 2">
    <name type="scientific">Draconibacterium aestuarii</name>
    <dbReference type="NCBI Taxonomy" id="2998507"/>
    <lineage>
        <taxon>Bacteria</taxon>
        <taxon>Pseudomonadati</taxon>
        <taxon>Bacteroidota</taxon>
        <taxon>Bacteroidia</taxon>
        <taxon>Marinilabiliales</taxon>
        <taxon>Prolixibacteraceae</taxon>
        <taxon>Draconibacterium</taxon>
    </lineage>
</organism>
<dbReference type="RefSeq" id="WP_343331470.1">
    <property type="nucleotide sequence ID" value="NZ_JAPOHD010000005.1"/>
</dbReference>
<proteinExistence type="predicted"/>
<accession>A0A9X3F233</accession>
<evidence type="ECO:0000313" key="2">
    <source>
        <dbReference type="Proteomes" id="UP001145087"/>
    </source>
</evidence>
<name>A0A9X3F233_9BACT</name>
<reference evidence="1" key="1">
    <citation type="submission" date="2022-11" db="EMBL/GenBank/DDBJ databases">
        <title>Marilongibacter aestuarii gen. nov., sp. nov., isolated from tidal flat sediment.</title>
        <authorList>
            <person name="Jiayan W."/>
        </authorList>
    </citation>
    <scope>NUCLEOTIDE SEQUENCE</scope>
    <source>
        <strain evidence="1">Z1-6</strain>
    </source>
</reference>
<dbReference type="Proteomes" id="UP001145087">
    <property type="component" value="Unassembled WGS sequence"/>
</dbReference>
<keyword evidence="2" id="KW-1185">Reference proteome</keyword>
<evidence type="ECO:0000313" key="1">
    <source>
        <dbReference type="EMBL" id="MCY1719134.1"/>
    </source>
</evidence>
<sequence>MDDQKKIQEHLEKFAHVYAFSKGFKFGEGAKSGIHEMSRRAAFNILNPPPEYESIEKQALIGIAEKKISIYIDHMIIARGKVYPDDRINELIGEQTWGWAHDILCPMWPIC</sequence>